<reference evidence="3 4" key="1">
    <citation type="submission" date="2012-06" db="EMBL/GenBank/DDBJ databases">
        <title>Finished chromosome of genome of Cylindrospermum stagnale PCC 7417.</title>
        <authorList>
            <consortium name="US DOE Joint Genome Institute"/>
            <person name="Gugger M."/>
            <person name="Coursin T."/>
            <person name="Rippka R."/>
            <person name="Tandeau De Marsac N."/>
            <person name="Huntemann M."/>
            <person name="Wei C.-L."/>
            <person name="Han J."/>
            <person name="Detter J.C."/>
            <person name="Han C."/>
            <person name="Tapia R."/>
            <person name="Chen A."/>
            <person name="Kyrpides N."/>
            <person name="Mavromatis K."/>
            <person name="Markowitz V."/>
            <person name="Szeto E."/>
            <person name="Ivanova N."/>
            <person name="Pagani I."/>
            <person name="Pati A."/>
            <person name="Goodwin L."/>
            <person name="Nordberg H.P."/>
            <person name="Cantor M.N."/>
            <person name="Hua S.X."/>
            <person name="Woyke T."/>
            <person name="Kerfeld C.A."/>
        </authorList>
    </citation>
    <scope>NUCLEOTIDE SEQUENCE [LARGE SCALE GENOMIC DNA]</scope>
    <source>
        <strain evidence="3 4">PCC 7417</strain>
    </source>
</reference>
<feature type="domain" description="MOSC" evidence="2">
    <location>
        <begin position="148"/>
        <end position="319"/>
    </location>
</feature>
<dbReference type="GO" id="GO:0030151">
    <property type="term" value="F:molybdenum ion binding"/>
    <property type="evidence" value="ECO:0007669"/>
    <property type="project" value="InterPro"/>
</dbReference>
<feature type="compositionally biased region" description="Basic and acidic residues" evidence="1">
    <location>
        <begin position="44"/>
        <end position="98"/>
    </location>
</feature>
<dbReference type="STRING" id="56107.Cylst_1434"/>
<dbReference type="EMBL" id="CP003642">
    <property type="protein sequence ID" value="AFZ23720.1"/>
    <property type="molecule type" value="Genomic_DNA"/>
</dbReference>
<evidence type="ECO:0000313" key="4">
    <source>
        <dbReference type="Proteomes" id="UP000010475"/>
    </source>
</evidence>
<dbReference type="PATRIC" id="fig|56107.3.peg.1619"/>
<sequence>MPYLAKILLYPIKSLDGVEVETATVLESGALKYDGAYVGPQRPQGDRARRPQGDGARRPQGDGARRPQGDGARRPQGDGARRPQGDGARRPQGDREFAIFDTQGRLVNGKRHAKIHLLRSEFSLESRTISLQIPGSNSPQVFHLDQERQRLEATLSDFFEFTVTFKQNSQLGFPDDPDSPGPTVISTATLTEVASWYPGLSADELRRRMRANIEIGDVPAFWEDRLFTETGDAVSFKVGDVRFFGVYPCQRCVVPTRDSYLGKADPNFAKIFAHQRQATLPSWVATSSFKTFYSLSVNTRLPASEAGKILQVGDEIEILPQ</sequence>
<keyword evidence="4" id="KW-1185">Reference proteome</keyword>
<accession>K9WTK7</accession>
<dbReference type="HOGENOM" id="CLU_1080164_0_0_3"/>
<dbReference type="eggNOG" id="COG3217">
    <property type="taxonomic scope" value="Bacteria"/>
</dbReference>
<feature type="region of interest" description="Disordered" evidence="1">
    <location>
        <begin position="31"/>
        <end position="101"/>
    </location>
</feature>
<protein>
    <submittedName>
        <fullName evidence="3">Putative Fe-S protein</fullName>
    </submittedName>
</protein>
<evidence type="ECO:0000256" key="1">
    <source>
        <dbReference type="SAM" id="MobiDB-lite"/>
    </source>
</evidence>
<dbReference type="AlphaFoldDB" id="K9WTK7"/>
<proteinExistence type="predicted"/>
<dbReference type="OrthoDB" id="581532at2"/>
<dbReference type="InterPro" id="IPR005302">
    <property type="entry name" value="MoCF_Sase_C"/>
</dbReference>
<evidence type="ECO:0000259" key="2">
    <source>
        <dbReference type="PROSITE" id="PS51340"/>
    </source>
</evidence>
<organism evidence="3 4">
    <name type="scientific">Cylindrospermum stagnale PCC 7417</name>
    <dbReference type="NCBI Taxonomy" id="56107"/>
    <lineage>
        <taxon>Bacteria</taxon>
        <taxon>Bacillati</taxon>
        <taxon>Cyanobacteriota</taxon>
        <taxon>Cyanophyceae</taxon>
        <taxon>Nostocales</taxon>
        <taxon>Nostocaceae</taxon>
        <taxon>Cylindrospermum</taxon>
    </lineage>
</organism>
<evidence type="ECO:0000313" key="3">
    <source>
        <dbReference type="EMBL" id="AFZ23720.1"/>
    </source>
</evidence>
<gene>
    <name evidence="3" type="ORF">Cylst_1434</name>
</gene>
<dbReference type="PROSITE" id="PS51340">
    <property type="entry name" value="MOSC"/>
    <property type="match status" value="1"/>
</dbReference>
<name>K9WTK7_9NOST</name>
<dbReference type="RefSeq" id="WP_015206976.1">
    <property type="nucleotide sequence ID" value="NC_019757.1"/>
</dbReference>
<dbReference type="KEGG" id="csg:Cylst_1434"/>
<dbReference type="Proteomes" id="UP000010475">
    <property type="component" value="Chromosome"/>
</dbReference>
<dbReference type="GO" id="GO:0030170">
    <property type="term" value="F:pyridoxal phosphate binding"/>
    <property type="evidence" value="ECO:0007669"/>
    <property type="project" value="InterPro"/>
</dbReference>
<dbReference type="GO" id="GO:0003824">
    <property type="term" value="F:catalytic activity"/>
    <property type="evidence" value="ECO:0007669"/>
    <property type="project" value="InterPro"/>
</dbReference>